<dbReference type="InterPro" id="IPR014001">
    <property type="entry name" value="Helicase_ATP-bd"/>
</dbReference>
<dbReference type="Gene3D" id="3.40.50.300">
    <property type="entry name" value="P-loop containing nucleotide triphosphate hydrolases"/>
    <property type="match status" value="2"/>
</dbReference>
<evidence type="ECO:0000313" key="8">
    <source>
        <dbReference type="EMBL" id="MDQ0337787.1"/>
    </source>
</evidence>
<evidence type="ECO:0000313" key="9">
    <source>
        <dbReference type="Proteomes" id="UP001232445"/>
    </source>
</evidence>
<organism evidence="8 9">
    <name type="scientific">Caldalkalibacillus uzonensis</name>
    <dbReference type="NCBI Taxonomy" id="353224"/>
    <lineage>
        <taxon>Bacteria</taxon>
        <taxon>Bacillati</taxon>
        <taxon>Bacillota</taxon>
        <taxon>Bacilli</taxon>
        <taxon>Bacillales</taxon>
        <taxon>Bacillaceae</taxon>
        <taxon>Caldalkalibacillus</taxon>
    </lineage>
</organism>
<dbReference type="NCBIfam" id="TIGR00614">
    <property type="entry name" value="recQ_fam"/>
    <property type="match status" value="1"/>
</dbReference>
<dbReference type="InterPro" id="IPR027417">
    <property type="entry name" value="P-loop_NTPase"/>
</dbReference>
<proteinExistence type="predicted"/>
<keyword evidence="5" id="KW-0238">DNA-binding</keyword>
<sequence>MKRSITQTVNLERLLQEHFGFASFRQGQREIIHSVLKGQDTLVVKSTGGGKSLCYQLPSYVLPGLTVVITPLISLMEDQLREARLQGRKDVMALHSGLSLAERQMVLKALHRYRLLYVSPEGLQNKPVLQRLKQCGVALFVVDEAHCISQWGHDFRTDYLKLAYVREALGQPPCLALTATATTEVVRDICRALRLQEPRAFIFSVDRPNIAIYVEKVRSEEEKLAKIETFLHERHDPGMIYFSSRQKAEEVYQTLLSKGIDDAAYYHGGMSSEERQMIQHQFLQGKLRLICATNAFGMGINKPNIRFVIHYHFPPNLESYVQEMGRSSRDGQRGLSYVLVQDGDEHIPYHFVDQEYLHQSQLERLTELLNFHLNKGLSVPLPQLCEQMCCLPQALETALFYLEQYGLCRYERMREQQVTVTRPVTAEHIRCVGGTLDAIRQNKLNKINHIFRWLNLDRSYCRRQFILDYFAHPQHHLQNKSGKPEACCDHCGLTPDMIWRDVERPRHISPGQSLTWEEKVRRLWPAEGAD</sequence>
<dbReference type="EC" id="3.6.4.12" evidence="8"/>
<dbReference type="InterPro" id="IPR001650">
    <property type="entry name" value="Helicase_C-like"/>
</dbReference>
<comment type="caution">
    <text evidence="8">The sequence shown here is derived from an EMBL/GenBank/DDBJ whole genome shotgun (WGS) entry which is preliminary data.</text>
</comment>
<gene>
    <name evidence="8" type="ORF">J2S00_000557</name>
</gene>
<keyword evidence="4" id="KW-0067">ATP-binding</keyword>
<dbReference type="InterPro" id="IPR004589">
    <property type="entry name" value="DNA_helicase_ATP-dep_RecQ"/>
</dbReference>
<dbReference type="GO" id="GO:0016787">
    <property type="term" value="F:hydrolase activity"/>
    <property type="evidence" value="ECO:0007669"/>
    <property type="project" value="UniProtKB-KW"/>
</dbReference>
<dbReference type="PANTHER" id="PTHR13710">
    <property type="entry name" value="DNA HELICASE RECQ FAMILY MEMBER"/>
    <property type="match status" value="1"/>
</dbReference>
<evidence type="ECO:0000256" key="4">
    <source>
        <dbReference type="ARBA" id="ARBA00022840"/>
    </source>
</evidence>
<dbReference type="Pfam" id="PF00270">
    <property type="entry name" value="DEAD"/>
    <property type="match status" value="1"/>
</dbReference>
<evidence type="ECO:0000259" key="7">
    <source>
        <dbReference type="PROSITE" id="PS51194"/>
    </source>
</evidence>
<dbReference type="CDD" id="cd17920">
    <property type="entry name" value="DEXHc_RecQ"/>
    <property type="match status" value="1"/>
</dbReference>
<dbReference type="GO" id="GO:0003678">
    <property type="term" value="F:DNA helicase activity"/>
    <property type="evidence" value="ECO:0007669"/>
    <property type="project" value="UniProtKB-EC"/>
</dbReference>
<feature type="domain" description="Helicase C-terminal" evidence="7">
    <location>
        <begin position="209"/>
        <end position="385"/>
    </location>
</feature>
<dbReference type="SUPFAM" id="SSF52540">
    <property type="entry name" value="P-loop containing nucleoside triphosphate hydrolases"/>
    <property type="match status" value="1"/>
</dbReference>
<dbReference type="RefSeq" id="WP_307335149.1">
    <property type="nucleotide sequence ID" value="NZ_JAUSUQ010000001.1"/>
</dbReference>
<evidence type="ECO:0000256" key="5">
    <source>
        <dbReference type="ARBA" id="ARBA00023125"/>
    </source>
</evidence>
<accession>A0ABU0CRY1</accession>
<dbReference type="PROSITE" id="PS51194">
    <property type="entry name" value="HELICASE_CTER"/>
    <property type="match status" value="1"/>
</dbReference>
<dbReference type="EMBL" id="JAUSUQ010000001">
    <property type="protein sequence ID" value="MDQ0337787.1"/>
    <property type="molecule type" value="Genomic_DNA"/>
</dbReference>
<dbReference type="InterPro" id="IPR011545">
    <property type="entry name" value="DEAD/DEAH_box_helicase_dom"/>
</dbReference>
<dbReference type="PROSITE" id="PS00690">
    <property type="entry name" value="DEAH_ATP_HELICASE"/>
    <property type="match status" value="1"/>
</dbReference>
<dbReference type="PROSITE" id="PS51192">
    <property type="entry name" value="HELICASE_ATP_BIND_1"/>
    <property type="match status" value="1"/>
</dbReference>
<name>A0ABU0CRY1_9BACI</name>
<keyword evidence="9" id="KW-1185">Reference proteome</keyword>
<reference evidence="8 9" key="1">
    <citation type="submission" date="2023-07" db="EMBL/GenBank/DDBJ databases">
        <title>Genomic Encyclopedia of Type Strains, Phase IV (KMG-IV): sequencing the most valuable type-strain genomes for metagenomic binning, comparative biology and taxonomic classification.</title>
        <authorList>
            <person name="Goeker M."/>
        </authorList>
    </citation>
    <scope>NUCLEOTIDE SEQUENCE [LARGE SCALE GENOMIC DNA]</scope>
    <source>
        <strain evidence="8 9">DSM 17740</strain>
    </source>
</reference>
<evidence type="ECO:0000256" key="3">
    <source>
        <dbReference type="ARBA" id="ARBA00022806"/>
    </source>
</evidence>
<keyword evidence="3 8" id="KW-0347">Helicase</keyword>
<feature type="domain" description="Helicase ATP-binding" evidence="6">
    <location>
        <begin position="32"/>
        <end position="199"/>
    </location>
</feature>
<evidence type="ECO:0000259" key="6">
    <source>
        <dbReference type="PROSITE" id="PS51192"/>
    </source>
</evidence>
<dbReference type="Proteomes" id="UP001232445">
    <property type="component" value="Unassembled WGS sequence"/>
</dbReference>
<dbReference type="SMART" id="SM00490">
    <property type="entry name" value="HELICc"/>
    <property type="match status" value="1"/>
</dbReference>
<keyword evidence="2 8" id="KW-0378">Hydrolase</keyword>
<evidence type="ECO:0000256" key="2">
    <source>
        <dbReference type="ARBA" id="ARBA00022801"/>
    </source>
</evidence>
<dbReference type="SMART" id="SM00487">
    <property type="entry name" value="DEXDc"/>
    <property type="match status" value="1"/>
</dbReference>
<keyword evidence="1" id="KW-0547">Nucleotide-binding</keyword>
<protein>
    <submittedName>
        <fullName evidence="8">ATP-dependent DNA helicase RecQ</fullName>
        <ecNumber evidence="8">3.6.4.12</ecNumber>
    </submittedName>
</protein>
<dbReference type="PANTHER" id="PTHR13710:SF84">
    <property type="entry name" value="ATP-DEPENDENT DNA HELICASE RECS-RELATED"/>
    <property type="match status" value="1"/>
</dbReference>
<dbReference type="InterPro" id="IPR002464">
    <property type="entry name" value="DNA/RNA_helicase_DEAH_CS"/>
</dbReference>
<evidence type="ECO:0000256" key="1">
    <source>
        <dbReference type="ARBA" id="ARBA00022741"/>
    </source>
</evidence>
<dbReference type="Pfam" id="PF00271">
    <property type="entry name" value="Helicase_C"/>
    <property type="match status" value="1"/>
</dbReference>